<sequence>MKVGFRKPSLKRSISARTTGRLNRAVKRAFIPGYGKRGMGWLHPKKALYNRVYRRTTFGLGDLIKLFFK</sequence>
<organism evidence="1 2">
    <name type="scientific">Hallella mizrahii</name>
    <dbReference type="NCBI Taxonomy" id="2606637"/>
    <lineage>
        <taxon>Bacteria</taxon>
        <taxon>Pseudomonadati</taxon>
        <taxon>Bacteroidota</taxon>
        <taxon>Bacteroidia</taxon>
        <taxon>Bacteroidales</taxon>
        <taxon>Prevotellaceae</taxon>
        <taxon>Hallella</taxon>
    </lineage>
</organism>
<dbReference type="AlphaFoldDB" id="A0A7K0KFM4"/>
<evidence type="ECO:0000313" key="1">
    <source>
        <dbReference type="EMBL" id="MST84654.1"/>
    </source>
</evidence>
<evidence type="ECO:0008006" key="3">
    <source>
        <dbReference type="Google" id="ProtNLM"/>
    </source>
</evidence>
<protein>
    <recommendedName>
        <fullName evidence="3">Phage protein</fullName>
    </recommendedName>
</protein>
<reference evidence="1 2" key="1">
    <citation type="submission" date="2019-08" db="EMBL/GenBank/DDBJ databases">
        <title>In-depth cultivation of the pig gut microbiome towards novel bacterial diversity and tailored functional studies.</title>
        <authorList>
            <person name="Wylensek D."/>
            <person name="Hitch T.C.A."/>
            <person name="Clavel T."/>
        </authorList>
    </citation>
    <scope>NUCLEOTIDE SEQUENCE [LARGE SCALE GENOMIC DNA]</scope>
    <source>
        <strain evidence="1 2">LKV-178-WT-2A</strain>
    </source>
</reference>
<evidence type="ECO:0000313" key="2">
    <source>
        <dbReference type="Proteomes" id="UP000438914"/>
    </source>
</evidence>
<comment type="caution">
    <text evidence="1">The sequence shown here is derived from an EMBL/GenBank/DDBJ whole genome shotgun (WGS) entry which is preliminary data.</text>
</comment>
<proteinExistence type="predicted"/>
<gene>
    <name evidence="1" type="ORF">FYJ73_08225</name>
</gene>
<keyword evidence="2" id="KW-1185">Reference proteome</keyword>
<dbReference type="Proteomes" id="UP000438914">
    <property type="component" value="Unassembled WGS sequence"/>
</dbReference>
<accession>A0A7K0KFM4</accession>
<name>A0A7K0KFM4_9BACT</name>
<dbReference type="EMBL" id="VUNG01000019">
    <property type="protein sequence ID" value="MST84654.1"/>
    <property type="molecule type" value="Genomic_DNA"/>
</dbReference>